<protein>
    <submittedName>
        <fullName evidence="3">(Mediterranean fruit fly) hypothetical protein</fullName>
    </submittedName>
</protein>
<keyword evidence="2" id="KW-0812">Transmembrane</keyword>
<comment type="caution">
    <text evidence="3">The sequence shown here is derived from an EMBL/GenBank/DDBJ whole genome shotgun (WGS) entry which is preliminary data.</text>
</comment>
<sequence>DATAAIEQLWQHGKARKGIRARQQQQLNNNGKATDRNKQANKQLHVYMCAHLCVLGAAGIAVGRVTAENYVNGVVVRGARAVYARLHPQSLVTNYYKAVDFSLWPLVGFLALNTRHVHSRVERAVGVEIINPLPTTTVLMLGPRHTYTLSCWRHCLRYILFRPFDHFYAIFMQFQYKNVVKIERNGKRKGNVRRSAAAATWLRDTIPYPLVKGATIAAVVVIIPVTIAIDGVVSVVISNASFMVAIVVLVVMLLQKLCTLHFPFSIASAICSNIPLGCGIIYTLMNNNQVISEIAVALLCISMSNSRK</sequence>
<feature type="transmembrane region" description="Helical" evidence="2">
    <location>
        <begin position="210"/>
        <end position="229"/>
    </location>
</feature>
<reference evidence="3" key="1">
    <citation type="submission" date="2020-11" db="EMBL/GenBank/DDBJ databases">
        <authorList>
            <person name="Whitehead M."/>
        </authorList>
    </citation>
    <scope>NUCLEOTIDE SEQUENCE</scope>
    <source>
        <strain evidence="3">EGII</strain>
    </source>
</reference>
<feature type="non-terminal residue" evidence="3">
    <location>
        <position position="308"/>
    </location>
</feature>
<feature type="compositionally biased region" description="Polar residues" evidence="1">
    <location>
        <begin position="22"/>
        <end position="32"/>
    </location>
</feature>
<organism evidence="3 4">
    <name type="scientific">Ceratitis capitata</name>
    <name type="common">Mediterranean fruit fly</name>
    <name type="synonym">Tephritis capitata</name>
    <dbReference type="NCBI Taxonomy" id="7213"/>
    <lineage>
        <taxon>Eukaryota</taxon>
        <taxon>Metazoa</taxon>
        <taxon>Ecdysozoa</taxon>
        <taxon>Arthropoda</taxon>
        <taxon>Hexapoda</taxon>
        <taxon>Insecta</taxon>
        <taxon>Pterygota</taxon>
        <taxon>Neoptera</taxon>
        <taxon>Endopterygota</taxon>
        <taxon>Diptera</taxon>
        <taxon>Brachycera</taxon>
        <taxon>Muscomorpha</taxon>
        <taxon>Tephritoidea</taxon>
        <taxon>Tephritidae</taxon>
        <taxon>Ceratitis</taxon>
        <taxon>Ceratitis</taxon>
    </lineage>
</organism>
<accession>A0A811V0X2</accession>
<keyword evidence="2" id="KW-1133">Transmembrane helix</keyword>
<evidence type="ECO:0000313" key="4">
    <source>
        <dbReference type="Proteomes" id="UP000606786"/>
    </source>
</evidence>
<gene>
    <name evidence="3" type="ORF">CCAP1982_LOCUS12617</name>
</gene>
<evidence type="ECO:0000313" key="3">
    <source>
        <dbReference type="EMBL" id="CAD7004198.1"/>
    </source>
</evidence>
<keyword evidence="4" id="KW-1185">Reference proteome</keyword>
<feature type="transmembrane region" description="Helical" evidence="2">
    <location>
        <begin position="235"/>
        <end position="254"/>
    </location>
</feature>
<proteinExistence type="predicted"/>
<feature type="region of interest" description="Disordered" evidence="1">
    <location>
        <begin position="17"/>
        <end position="36"/>
    </location>
</feature>
<evidence type="ECO:0000256" key="2">
    <source>
        <dbReference type="SAM" id="Phobius"/>
    </source>
</evidence>
<dbReference type="EMBL" id="CAJHJT010000034">
    <property type="protein sequence ID" value="CAD7004198.1"/>
    <property type="molecule type" value="Genomic_DNA"/>
</dbReference>
<dbReference type="Proteomes" id="UP000606786">
    <property type="component" value="Unassembled WGS sequence"/>
</dbReference>
<keyword evidence="2" id="KW-0472">Membrane</keyword>
<feature type="transmembrane region" description="Helical" evidence="2">
    <location>
        <begin position="44"/>
        <end position="62"/>
    </location>
</feature>
<feature type="transmembrane region" description="Helical" evidence="2">
    <location>
        <begin position="266"/>
        <end position="284"/>
    </location>
</feature>
<evidence type="ECO:0000256" key="1">
    <source>
        <dbReference type="SAM" id="MobiDB-lite"/>
    </source>
</evidence>
<name>A0A811V0X2_CERCA</name>
<dbReference type="AlphaFoldDB" id="A0A811V0X2"/>